<dbReference type="Gene3D" id="3.20.20.100">
    <property type="entry name" value="NADP-dependent oxidoreductase domain"/>
    <property type="match status" value="1"/>
</dbReference>
<dbReference type="Pfam" id="PF00248">
    <property type="entry name" value="Aldo_ket_red"/>
    <property type="match status" value="1"/>
</dbReference>
<name>A0ABR1KWB9_9PEZI</name>
<dbReference type="PANTHER" id="PTHR11732">
    <property type="entry name" value="ALDO/KETO REDUCTASE"/>
    <property type="match status" value="1"/>
</dbReference>
<dbReference type="InterPro" id="IPR020471">
    <property type="entry name" value="AKR"/>
</dbReference>
<keyword evidence="4" id="KW-1185">Reference proteome</keyword>
<evidence type="ECO:0000259" key="2">
    <source>
        <dbReference type="Pfam" id="PF00248"/>
    </source>
</evidence>
<feature type="domain" description="NADP-dependent oxidoreductase" evidence="2">
    <location>
        <begin position="38"/>
        <end position="238"/>
    </location>
</feature>
<evidence type="ECO:0000256" key="1">
    <source>
        <dbReference type="ARBA" id="ARBA00023002"/>
    </source>
</evidence>
<gene>
    <name evidence="3" type="ORF">IWZ03DRAFT_412587</name>
</gene>
<dbReference type="InterPro" id="IPR036812">
    <property type="entry name" value="NAD(P)_OxRdtase_dom_sf"/>
</dbReference>
<keyword evidence="1" id="KW-0560">Oxidoreductase</keyword>
<sequence>MASLPARRSSLVKAIGHPPLIYTTSIRTDNEGPCHAHVVQDGLKAGFRAIDASNSKKLPSNEEHVGNGIRDALKTQGLKREQIFVQAACSWPRYELWEPSLTPESIQQHVHASVKWTLYNLRHAEGDDDAAASPSSYVDCMLLDYPRYAPETVGPPETYDAWIRAAWQALESYVPQQIRQLGVRNFGLLKRLGVLHRNARVKPAVAQCALFPKNQWELPLRMFCARNDVVFQAEGVLAPKNQNLIVSTPVALLSEFAQVSKAGALLALFVAMEVPILSDQGVVDVTRHREEVLKVGEWAKEKEDSWTTLFDDFVHLIRI</sequence>
<protein>
    <recommendedName>
        <fullName evidence="2">NADP-dependent oxidoreductase domain-containing protein</fullName>
    </recommendedName>
</protein>
<dbReference type="SUPFAM" id="SSF51430">
    <property type="entry name" value="NAD(P)-linked oxidoreductase"/>
    <property type="match status" value="1"/>
</dbReference>
<reference evidence="3 4" key="1">
    <citation type="submission" date="2024-04" db="EMBL/GenBank/DDBJ databases">
        <title>Phyllosticta paracitricarpa is synonymous to the EU quarantine fungus P. citricarpa based on phylogenomic analyses.</title>
        <authorList>
            <consortium name="Lawrence Berkeley National Laboratory"/>
            <person name="Van Ingen-Buijs V.A."/>
            <person name="Van Westerhoven A.C."/>
            <person name="Haridas S."/>
            <person name="Skiadas P."/>
            <person name="Martin F."/>
            <person name="Groenewald J.Z."/>
            <person name="Crous P.W."/>
            <person name="Seidl M.F."/>
        </authorList>
    </citation>
    <scope>NUCLEOTIDE SEQUENCE [LARGE SCALE GENOMIC DNA]</scope>
    <source>
        <strain evidence="3 4">CBS 123371</strain>
    </source>
</reference>
<dbReference type="InterPro" id="IPR023210">
    <property type="entry name" value="NADP_OxRdtase_dom"/>
</dbReference>
<organism evidence="3 4">
    <name type="scientific">Phyllosticta citriasiana</name>
    <dbReference type="NCBI Taxonomy" id="595635"/>
    <lineage>
        <taxon>Eukaryota</taxon>
        <taxon>Fungi</taxon>
        <taxon>Dikarya</taxon>
        <taxon>Ascomycota</taxon>
        <taxon>Pezizomycotina</taxon>
        <taxon>Dothideomycetes</taxon>
        <taxon>Dothideomycetes incertae sedis</taxon>
        <taxon>Botryosphaeriales</taxon>
        <taxon>Phyllostictaceae</taxon>
        <taxon>Phyllosticta</taxon>
    </lineage>
</organism>
<evidence type="ECO:0000313" key="4">
    <source>
        <dbReference type="Proteomes" id="UP001363622"/>
    </source>
</evidence>
<dbReference type="EMBL" id="JBBPHU010000002">
    <property type="protein sequence ID" value="KAK7522465.1"/>
    <property type="molecule type" value="Genomic_DNA"/>
</dbReference>
<accession>A0ABR1KWB9</accession>
<evidence type="ECO:0000313" key="3">
    <source>
        <dbReference type="EMBL" id="KAK7522465.1"/>
    </source>
</evidence>
<dbReference type="Proteomes" id="UP001363622">
    <property type="component" value="Unassembled WGS sequence"/>
</dbReference>
<comment type="caution">
    <text evidence="3">The sequence shown here is derived from an EMBL/GenBank/DDBJ whole genome shotgun (WGS) entry which is preliminary data.</text>
</comment>
<proteinExistence type="predicted"/>